<comment type="similarity">
    <text evidence="2 9">Belongs to the gluconokinase GntK/GntV family.</text>
</comment>
<dbReference type="AlphaFoldDB" id="A0A316VGT6"/>
<comment type="pathway">
    <text evidence="1 9">Carbohydrate acid metabolism; D-gluconate degradation.</text>
</comment>
<keyword evidence="6 9" id="KW-0418">Kinase</keyword>
<dbReference type="PANTHER" id="PTHR43442:SF3">
    <property type="entry name" value="GLUCONOKINASE-RELATED"/>
    <property type="match status" value="1"/>
</dbReference>
<evidence type="ECO:0000256" key="2">
    <source>
        <dbReference type="ARBA" id="ARBA00008420"/>
    </source>
</evidence>
<dbReference type="GO" id="GO:0005737">
    <property type="term" value="C:cytoplasm"/>
    <property type="evidence" value="ECO:0007669"/>
    <property type="project" value="TreeGrafter"/>
</dbReference>
<dbReference type="SUPFAM" id="SSF52540">
    <property type="entry name" value="P-loop containing nucleoside triphosphate hydrolases"/>
    <property type="match status" value="1"/>
</dbReference>
<evidence type="ECO:0000313" key="11">
    <source>
        <dbReference type="Proteomes" id="UP000245771"/>
    </source>
</evidence>
<evidence type="ECO:0000256" key="9">
    <source>
        <dbReference type="RuleBase" id="RU363066"/>
    </source>
</evidence>
<evidence type="ECO:0000256" key="8">
    <source>
        <dbReference type="ARBA" id="ARBA00048090"/>
    </source>
</evidence>
<dbReference type="EC" id="2.7.1.12" evidence="3 9"/>
<dbReference type="Pfam" id="PF13671">
    <property type="entry name" value="AAA_33"/>
    <property type="match status" value="1"/>
</dbReference>
<dbReference type="GO" id="GO:0046316">
    <property type="term" value="F:gluconokinase activity"/>
    <property type="evidence" value="ECO:0007669"/>
    <property type="project" value="UniProtKB-EC"/>
</dbReference>
<dbReference type="GO" id="GO:0005975">
    <property type="term" value="P:carbohydrate metabolic process"/>
    <property type="evidence" value="ECO:0007669"/>
    <property type="project" value="InterPro"/>
</dbReference>
<dbReference type="EMBL" id="KZ819603">
    <property type="protein sequence ID" value="PWN35533.1"/>
    <property type="molecule type" value="Genomic_DNA"/>
</dbReference>
<dbReference type="Gene3D" id="3.40.50.300">
    <property type="entry name" value="P-loop containing nucleotide triphosphate hydrolases"/>
    <property type="match status" value="1"/>
</dbReference>
<dbReference type="InterPro" id="IPR027417">
    <property type="entry name" value="P-loop_NTPase"/>
</dbReference>
<dbReference type="GeneID" id="37018259"/>
<keyword evidence="7 9" id="KW-0067">ATP-binding</keyword>
<dbReference type="NCBIfam" id="TIGR01313">
    <property type="entry name" value="therm_gnt_kin"/>
    <property type="match status" value="1"/>
</dbReference>
<dbReference type="InterPro" id="IPR006001">
    <property type="entry name" value="Therm_gnt_kin"/>
</dbReference>
<evidence type="ECO:0000313" key="10">
    <source>
        <dbReference type="EMBL" id="PWN35533.1"/>
    </source>
</evidence>
<dbReference type="RefSeq" id="XP_025355835.1">
    <property type="nucleotide sequence ID" value="XM_025496478.1"/>
</dbReference>
<keyword evidence="4 9" id="KW-0808">Transferase</keyword>
<gene>
    <name evidence="10" type="ORF">FA14DRAFT_121725</name>
</gene>
<evidence type="ECO:0000256" key="5">
    <source>
        <dbReference type="ARBA" id="ARBA00022741"/>
    </source>
</evidence>
<evidence type="ECO:0000256" key="6">
    <source>
        <dbReference type="ARBA" id="ARBA00022777"/>
    </source>
</evidence>
<sequence length="192" mass="21392">GTSGSGKSTLGTQLAQSLAIPFIDGDDLHPKSNIEKMSKGIPLNDEDRLPWLLSIPGQAKQSHDGQHHKQSDVSQHKYNACVIACSALKRSYRHLLRHGLSESESEANLPADVDDHLHKDALDVYHVYLKVSPEELLRRMHERAGHFMKEDMLKSQLATLEDPTGEPRTLVLDDGPVQNLVEKGKDFFNSIL</sequence>
<protein>
    <recommendedName>
        <fullName evidence="3 9">Gluconokinase</fullName>
        <ecNumber evidence="3 9">2.7.1.12</ecNumber>
    </recommendedName>
</protein>
<accession>A0A316VGT6</accession>
<keyword evidence="5 9" id="KW-0547">Nucleotide-binding</keyword>
<dbReference type="Proteomes" id="UP000245771">
    <property type="component" value="Unassembled WGS sequence"/>
</dbReference>
<dbReference type="GO" id="GO:0005524">
    <property type="term" value="F:ATP binding"/>
    <property type="evidence" value="ECO:0007669"/>
    <property type="project" value="UniProtKB-KW"/>
</dbReference>
<proteinExistence type="inferred from homology"/>
<dbReference type="CDD" id="cd02021">
    <property type="entry name" value="GntK"/>
    <property type="match status" value="1"/>
</dbReference>
<evidence type="ECO:0000256" key="4">
    <source>
        <dbReference type="ARBA" id="ARBA00022679"/>
    </source>
</evidence>
<comment type="catalytic activity">
    <reaction evidence="8 9">
        <text>D-gluconate + ATP = 6-phospho-D-gluconate + ADP + H(+)</text>
        <dbReference type="Rhea" id="RHEA:19433"/>
        <dbReference type="ChEBI" id="CHEBI:15378"/>
        <dbReference type="ChEBI" id="CHEBI:18391"/>
        <dbReference type="ChEBI" id="CHEBI:30616"/>
        <dbReference type="ChEBI" id="CHEBI:58759"/>
        <dbReference type="ChEBI" id="CHEBI:456216"/>
        <dbReference type="EC" id="2.7.1.12"/>
    </reaction>
</comment>
<keyword evidence="11" id="KW-1185">Reference proteome</keyword>
<reference evidence="10 11" key="1">
    <citation type="journal article" date="2018" name="Mol. Biol. Evol.">
        <title>Broad Genomic Sampling Reveals a Smut Pathogenic Ancestry of the Fungal Clade Ustilaginomycotina.</title>
        <authorList>
            <person name="Kijpornyongpan T."/>
            <person name="Mondo S.J."/>
            <person name="Barry K."/>
            <person name="Sandor L."/>
            <person name="Lee J."/>
            <person name="Lipzen A."/>
            <person name="Pangilinan J."/>
            <person name="LaButti K."/>
            <person name="Hainaut M."/>
            <person name="Henrissat B."/>
            <person name="Grigoriev I.V."/>
            <person name="Spatafora J.W."/>
            <person name="Aime M.C."/>
        </authorList>
    </citation>
    <scope>NUCLEOTIDE SEQUENCE [LARGE SCALE GENOMIC DNA]</scope>
    <source>
        <strain evidence="10 11">MCA 3882</strain>
    </source>
</reference>
<dbReference type="STRING" id="1280837.A0A316VGT6"/>
<name>A0A316VGT6_9BASI</name>
<evidence type="ECO:0000256" key="7">
    <source>
        <dbReference type="ARBA" id="ARBA00022840"/>
    </source>
</evidence>
<organism evidence="10 11">
    <name type="scientific">Meira miltonrushii</name>
    <dbReference type="NCBI Taxonomy" id="1280837"/>
    <lineage>
        <taxon>Eukaryota</taxon>
        <taxon>Fungi</taxon>
        <taxon>Dikarya</taxon>
        <taxon>Basidiomycota</taxon>
        <taxon>Ustilaginomycotina</taxon>
        <taxon>Exobasidiomycetes</taxon>
        <taxon>Exobasidiales</taxon>
        <taxon>Brachybasidiaceae</taxon>
        <taxon>Meira</taxon>
    </lineage>
</organism>
<dbReference type="UniPathway" id="UPA00792"/>
<feature type="non-terminal residue" evidence="10">
    <location>
        <position position="1"/>
    </location>
</feature>
<dbReference type="FunCoup" id="A0A316VGT6">
    <property type="interactions" value="541"/>
</dbReference>
<dbReference type="PANTHER" id="PTHR43442">
    <property type="entry name" value="GLUCONOKINASE-RELATED"/>
    <property type="match status" value="1"/>
</dbReference>
<evidence type="ECO:0000256" key="3">
    <source>
        <dbReference type="ARBA" id="ARBA00012054"/>
    </source>
</evidence>
<dbReference type="InParanoid" id="A0A316VGT6"/>
<dbReference type="OrthoDB" id="275177at2759"/>
<evidence type="ECO:0000256" key="1">
    <source>
        <dbReference type="ARBA" id="ARBA00004875"/>
    </source>
</evidence>